<keyword evidence="5 9" id="KW-0064">Aspartyl protease</keyword>
<keyword evidence="12" id="KW-0449">Lipoprotein</keyword>
<keyword evidence="3 9" id="KW-0645">Protease</keyword>
<evidence type="ECO:0000256" key="2">
    <source>
        <dbReference type="ARBA" id="ARBA00022475"/>
    </source>
</evidence>
<dbReference type="PROSITE" id="PS00855">
    <property type="entry name" value="SPASE_II"/>
    <property type="match status" value="1"/>
</dbReference>
<sequence>MKRPICSTGLRWIWLTVVLIILDLGIKQVVLKEMDLHVTHPVMPFLNLMYAQNFGAAFSFLADEGGWQRWFFAGVAIAISIILLVLMYRQSAQKYLSNIAYALIISGAVGNLTDRLMHGFVIDYIDFYVGNWHYPTFNLADIAICIGAALVILEGFLPDKTKKQAN</sequence>
<reference evidence="12 13" key="1">
    <citation type="journal article" date="2012" name="BMC Genomics">
        <title>Comparative genomics of bacteria in the genus Providencia isolated from wild Drosophila melanogaster.</title>
        <authorList>
            <person name="Galac M.R."/>
            <person name="Lazzaro B.P."/>
        </authorList>
    </citation>
    <scope>NUCLEOTIDE SEQUENCE [LARGE SCALE GENOMIC DNA]</scope>
    <source>
        <strain evidence="12 13">DSM 19967</strain>
    </source>
</reference>
<evidence type="ECO:0000256" key="1">
    <source>
        <dbReference type="ARBA" id="ARBA00006139"/>
    </source>
</evidence>
<dbReference type="PRINTS" id="PR00781">
    <property type="entry name" value="LIPOSIGPTASE"/>
</dbReference>
<dbReference type="InterPro" id="IPR001872">
    <property type="entry name" value="Peptidase_A8"/>
</dbReference>
<evidence type="ECO:0000256" key="8">
    <source>
        <dbReference type="ARBA" id="ARBA00023136"/>
    </source>
</evidence>
<comment type="catalytic activity">
    <reaction evidence="9 10">
        <text>Release of signal peptides from bacterial membrane prolipoproteins. Hydrolyzes -Xaa-Yaa-Zaa-|-(S,diacylglyceryl)Cys-, in which Xaa is hydrophobic (preferably Leu), and Yaa (Ala or Ser) and Zaa (Gly or Ala) have small, neutral side chains.</text>
        <dbReference type="EC" id="3.4.23.36"/>
    </reaction>
</comment>
<comment type="function">
    <text evidence="9 10">This protein specifically catalyzes the removal of signal peptides from prolipoproteins.</text>
</comment>
<dbReference type="GO" id="GO:0004190">
    <property type="term" value="F:aspartic-type endopeptidase activity"/>
    <property type="evidence" value="ECO:0007669"/>
    <property type="project" value="UniProtKB-UniRule"/>
</dbReference>
<feature type="transmembrane region" description="Helical" evidence="9">
    <location>
        <begin position="132"/>
        <end position="153"/>
    </location>
</feature>
<feature type="transmembrane region" description="Helical" evidence="9">
    <location>
        <begin position="67"/>
        <end position="88"/>
    </location>
</feature>
<feature type="active site" evidence="9">
    <location>
        <position position="123"/>
    </location>
</feature>
<keyword evidence="4 9" id="KW-0812">Transmembrane</keyword>
<evidence type="ECO:0000256" key="4">
    <source>
        <dbReference type="ARBA" id="ARBA00022692"/>
    </source>
</evidence>
<keyword evidence="6 9" id="KW-0378">Hydrolase</keyword>
<dbReference type="MEROPS" id="A08.001"/>
<comment type="pathway">
    <text evidence="9">Protein modification; lipoprotein biosynthesis (signal peptide cleavage).</text>
</comment>
<dbReference type="HOGENOM" id="CLU_083252_4_0_6"/>
<dbReference type="PANTHER" id="PTHR33695">
    <property type="entry name" value="LIPOPROTEIN SIGNAL PEPTIDASE"/>
    <property type="match status" value="1"/>
</dbReference>
<dbReference type="EMBL" id="AKKN01000013">
    <property type="protein sequence ID" value="EKT53591.1"/>
    <property type="molecule type" value="Genomic_DNA"/>
</dbReference>
<protein>
    <recommendedName>
        <fullName evidence="9">Lipoprotein signal peptidase</fullName>
        <ecNumber evidence="9">3.4.23.36</ecNumber>
    </recommendedName>
    <alternativeName>
        <fullName evidence="9">Prolipoprotein signal peptidase</fullName>
    </alternativeName>
    <alternativeName>
        <fullName evidence="9">Signal peptidase II</fullName>
        <shortName evidence="9">SPase II</shortName>
    </alternativeName>
</protein>
<evidence type="ECO:0000256" key="10">
    <source>
        <dbReference type="RuleBase" id="RU000594"/>
    </source>
</evidence>
<feature type="transmembrane region" description="Helical" evidence="9">
    <location>
        <begin position="95"/>
        <end position="112"/>
    </location>
</feature>
<name>K8W1A3_9GAMM</name>
<evidence type="ECO:0000256" key="3">
    <source>
        <dbReference type="ARBA" id="ARBA00022670"/>
    </source>
</evidence>
<evidence type="ECO:0000256" key="6">
    <source>
        <dbReference type="ARBA" id="ARBA00022801"/>
    </source>
</evidence>
<dbReference type="OrthoDB" id="9810259at2"/>
<dbReference type="AlphaFoldDB" id="K8W1A3"/>
<dbReference type="EC" id="3.4.23.36" evidence="9"/>
<comment type="similarity">
    <text evidence="1 9 11">Belongs to the peptidase A8 family.</text>
</comment>
<comment type="subcellular location">
    <subcellularLocation>
        <location evidence="9">Cell membrane</location>
        <topology evidence="9">Multi-pass membrane protein</topology>
    </subcellularLocation>
</comment>
<dbReference type="Proteomes" id="UP000010290">
    <property type="component" value="Chromosome"/>
</dbReference>
<gene>
    <name evidence="9 12" type="primary">lspA</name>
    <name evidence="12" type="ORF">OO7_15314</name>
</gene>
<evidence type="ECO:0000256" key="9">
    <source>
        <dbReference type="HAMAP-Rule" id="MF_00161"/>
    </source>
</evidence>
<evidence type="ECO:0000256" key="5">
    <source>
        <dbReference type="ARBA" id="ARBA00022750"/>
    </source>
</evidence>
<keyword evidence="8 9" id="KW-0472">Membrane</keyword>
<dbReference type="RefSeq" id="WP_008916796.1">
    <property type="nucleotide sequence ID" value="NZ_CM001773.1"/>
</dbReference>
<dbReference type="HAMAP" id="MF_00161">
    <property type="entry name" value="LspA"/>
    <property type="match status" value="1"/>
</dbReference>
<dbReference type="NCBIfam" id="TIGR00077">
    <property type="entry name" value="lspA"/>
    <property type="match status" value="1"/>
</dbReference>
<dbReference type="PATRIC" id="fig|1141660.3.peg.3061"/>
<accession>K8W1A3</accession>
<feature type="active site" evidence="9">
    <location>
        <position position="141"/>
    </location>
</feature>
<comment type="caution">
    <text evidence="12">The sequence shown here is derived from an EMBL/GenBank/DDBJ whole genome shotgun (WGS) entry which is preliminary data.</text>
</comment>
<proteinExistence type="inferred from homology"/>
<dbReference type="PANTHER" id="PTHR33695:SF1">
    <property type="entry name" value="LIPOPROTEIN SIGNAL PEPTIDASE"/>
    <property type="match status" value="1"/>
</dbReference>
<dbReference type="UniPathway" id="UPA00665"/>
<keyword evidence="2 9" id="KW-1003">Cell membrane</keyword>
<evidence type="ECO:0000313" key="13">
    <source>
        <dbReference type="Proteomes" id="UP000010290"/>
    </source>
</evidence>
<feature type="transmembrane region" description="Helical" evidence="9">
    <location>
        <begin position="12"/>
        <end position="30"/>
    </location>
</feature>
<keyword evidence="7 9" id="KW-1133">Transmembrane helix</keyword>
<evidence type="ECO:0000256" key="7">
    <source>
        <dbReference type="ARBA" id="ARBA00022989"/>
    </source>
</evidence>
<dbReference type="GO" id="GO:0005886">
    <property type="term" value="C:plasma membrane"/>
    <property type="evidence" value="ECO:0007669"/>
    <property type="project" value="UniProtKB-SubCell"/>
</dbReference>
<evidence type="ECO:0000256" key="11">
    <source>
        <dbReference type="RuleBase" id="RU004181"/>
    </source>
</evidence>
<dbReference type="GO" id="GO:0006508">
    <property type="term" value="P:proteolysis"/>
    <property type="evidence" value="ECO:0007669"/>
    <property type="project" value="UniProtKB-KW"/>
</dbReference>
<organism evidence="12 13">
    <name type="scientific">Providencia sneebia DSM 19967</name>
    <dbReference type="NCBI Taxonomy" id="1141660"/>
    <lineage>
        <taxon>Bacteria</taxon>
        <taxon>Pseudomonadati</taxon>
        <taxon>Pseudomonadota</taxon>
        <taxon>Gammaproteobacteria</taxon>
        <taxon>Enterobacterales</taxon>
        <taxon>Morganellaceae</taxon>
        <taxon>Providencia</taxon>
    </lineage>
</organism>
<dbReference type="Pfam" id="PF01252">
    <property type="entry name" value="Peptidase_A8"/>
    <property type="match status" value="1"/>
</dbReference>
<evidence type="ECO:0000313" key="12">
    <source>
        <dbReference type="EMBL" id="EKT53591.1"/>
    </source>
</evidence>
<keyword evidence="13" id="KW-1185">Reference proteome</keyword>